<evidence type="ECO:0000256" key="4">
    <source>
        <dbReference type="ARBA" id="ARBA00023008"/>
    </source>
</evidence>
<dbReference type="PANTHER" id="PTHR46365:SF1">
    <property type="entry name" value="COPPER TRANSPORT PROTEIN ATOX1"/>
    <property type="match status" value="1"/>
</dbReference>
<evidence type="ECO:0000256" key="10">
    <source>
        <dbReference type="ARBA" id="ARBA00043201"/>
    </source>
</evidence>
<comment type="similarity">
    <text evidence="8">Belongs to the ATX1 family.</text>
</comment>
<dbReference type="InterPro" id="IPR051881">
    <property type="entry name" value="Copper_transport_ATOX1-like"/>
</dbReference>
<evidence type="ECO:0000256" key="5">
    <source>
        <dbReference type="ARBA" id="ARBA00023065"/>
    </source>
</evidence>
<sequence length="206" mass="23091">MPSCDVKHGGSVLSGAIKEVTSACLNYLNMRHSFKTDSSENALATTLTVISLLSLPVNSACRNWQLHSFEMEMTCSGCAEQVKRVLNRLDDSGKIKNIFFEMNQNKVTVHSSLSKDVLLTALQKTGKKCVYLGRFFVRFTEHRKVKSSKNSVHDGIKPFIGKKCDKIFVKKSSFFNLSRARYSAHFDTKLSSIVIFLVPKRLLSSS</sequence>
<evidence type="ECO:0000256" key="2">
    <source>
        <dbReference type="ARBA" id="ARBA00022723"/>
    </source>
</evidence>
<dbReference type="GO" id="GO:0005829">
    <property type="term" value="C:cytosol"/>
    <property type="evidence" value="ECO:0007669"/>
    <property type="project" value="TreeGrafter"/>
</dbReference>
<accession>A0A0V0U766</accession>
<evidence type="ECO:0000256" key="9">
    <source>
        <dbReference type="ARBA" id="ARBA00040962"/>
    </source>
</evidence>
<dbReference type="EMBL" id="JYDJ01000049">
    <property type="protein sequence ID" value="KRX46991.1"/>
    <property type="molecule type" value="Genomic_DNA"/>
</dbReference>
<evidence type="ECO:0000313" key="14">
    <source>
        <dbReference type="Proteomes" id="UP000055048"/>
    </source>
</evidence>
<feature type="domain" description="HMA" evidence="12">
    <location>
        <begin position="72"/>
        <end position="128"/>
    </location>
</feature>
<dbReference type="GO" id="GO:0016531">
    <property type="term" value="F:copper chaperone activity"/>
    <property type="evidence" value="ECO:0007669"/>
    <property type="project" value="TreeGrafter"/>
</dbReference>
<evidence type="ECO:0000256" key="6">
    <source>
        <dbReference type="ARBA" id="ARBA00023186"/>
    </source>
</evidence>
<evidence type="ECO:0000259" key="12">
    <source>
        <dbReference type="Pfam" id="PF00403"/>
    </source>
</evidence>
<evidence type="ECO:0000256" key="7">
    <source>
        <dbReference type="ARBA" id="ARBA00037651"/>
    </source>
</evidence>
<proteinExistence type="inferred from homology"/>
<reference evidence="13 14" key="1">
    <citation type="submission" date="2015-01" db="EMBL/GenBank/DDBJ databases">
        <title>Evolution of Trichinella species and genotypes.</title>
        <authorList>
            <person name="Korhonen P.K."/>
            <person name="Edoardo P."/>
            <person name="Giuseppe L.R."/>
            <person name="Gasser R.B."/>
        </authorList>
    </citation>
    <scope>NUCLEOTIDE SEQUENCE [LARGE SCALE GENOMIC DNA]</scope>
    <source>
        <strain evidence="13">ISS417</strain>
    </source>
</reference>
<dbReference type="InterPro" id="IPR006121">
    <property type="entry name" value="HMA_dom"/>
</dbReference>
<comment type="function">
    <text evidence="7">Binds and deliver cytosolic copper to the copper ATPase proteins. May be important in cellular antioxidant defense.</text>
</comment>
<evidence type="ECO:0000313" key="13">
    <source>
        <dbReference type="EMBL" id="KRX46991.1"/>
    </source>
</evidence>
<dbReference type="Pfam" id="PF00403">
    <property type="entry name" value="HMA"/>
    <property type="match status" value="1"/>
</dbReference>
<organism evidence="13 14">
    <name type="scientific">Trichinella murrelli</name>
    <dbReference type="NCBI Taxonomy" id="144512"/>
    <lineage>
        <taxon>Eukaryota</taxon>
        <taxon>Metazoa</taxon>
        <taxon>Ecdysozoa</taxon>
        <taxon>Nematoda</taxon>
        <taxon>Enoplea</taxon>
        <taxon>Dorylaimia</taxon>
        <taxon>Trichinellida</taxon>
        <taxon>Trichinellidae</taxon>
        <taxon>Trichinella</taxon>
    </lineage>
</organism>
<keyword evidence="5" id="KW-0406">Ion transport</keyword>
<keyword evidence="6" id="KW-0143">Chaperone</keyword>
<dbReference type="AlphaFoldDB" id="A0A0V0U766"/>
<comment type="caution">
    <text evidence="13">The sequence shown here is derived from an EMBL/GenBank/DDBJ whole genome shotgun (WGS) entry which is preliminary data.</text>
</comment>
<evidence type="ECO:0000256" key="8">
    <source>
        <dbReference type="ARBA" id="ARBA00038171"/>
    </source>
</evidence>
<gene>
    <name evidence="13" type="primary">Atox1</name>
    <name evidence="13" type="ORF">T05_4020</name>
</gene>
<evidence type="ECO:0000256" key="11">
    <source>
        <dbReference type="ARBA" id="ARBA00046351"/>
    </source>
</evidence>
<dbReference type="PANTHER" id="PTHR46365">
    <property type="entry name" value="COPPER TRANSPORT PROTEIN ATOX1"/>
    <property type="match status" value="1"/>
</dbReference>
<dbReference type="Proteomes" id="UP000055048">
    <property type="component" value="Unassembled WGS sequence"/>
</dbReference>
<protein>
    <recommendedName>
        <fullName evidence="9">Copper transport protein ATOX1</fullName>
    </recommendedName>
    <alternativeName>
        <fullName evidence="10">Metal transport protein ATX1</fullName>
    </alternativeName>
</protein>
<dbReference type="GO" id="GO:0006825">
    <property type="term" value="P:copper ion transport"/>
    <property type="evidence" value="ECO:0007669"/>
    <property type="project" value="UniProtKB-KW"/>
</dbReference>
<keyword evidence="2" id="KW-0479">Metal-binding</keyword>
<keyword evidence="14" id="KW-1185">Reference proteome</keyword>
<comment type="subunit">
    <text evidence="11">Homodimer. Interacts with ATP7B. Interacts with ATP7A. Interacts (via dimer form) with SLC31A1 (via C-terminal domain); this interaction improves ATOX1 stability and controls intracellular Cu(I) levels.</text>
</comment>
<dbReference type="InterPro" id="IPR036163">
    <property type="entry name" value="HMA_dom_sf"/>
</dbReference>
<dbReference type="STRING" id="144512.A0A0V0U766"/>
<dbReference type="Gene3D" id="3.30.70.100">
    <property type="match status" value="1"/>
</dbReference>
<name>A0A0V0U766_9BILA</name>
<evidence type="ECO:0000256" key="1">
    <source>
        <dbReference type="ARBA" id="ARBA00022448"/>
    </source>
</evidence>
<keyword evidence="1" id="KW-0813">Transport</keyword>
<dbReference type="OrthoDB" id="689350at2759"/>
<dbReference type="GO" id="GO:0046872">
    <property type="term" value="F:metal ion binding"/>
    <property type="evidence" value="ECO:0007669"/>
    <property type="project" value="UniProtKB-KW"/>
</dbReference>
<keyword evidence="3" id="KW-0187">Copper transport</keyword>
<dbReference type="SUPFAM" id="SSF55008">
    <property type="entry name" value="HMA, heavy metal-associated domain"/>
    <property type="match status" value="1"/>
</dbReference>
<dbReference type="CDD" id="cd00371">
    <property type="entry name" value="HMA"/>
    <property type="match status" value="1"/>
</dbReference>
<evidence type="ECO:0000256" key="3">
    <source>
        <dbReference type="ARBA" id="ARBA00022796"/>
    </source>
</evidence>
<keyword evidence="4" id="KW-0186">Copper</keyword>